<dbReference type="HOGENOM" id="CLU_3291897_0_0_0"/>
<gene>
    <name evidence="2" type="ORF">HMPREF9015_00041</name>
</gene>
<proteinExistence type="predicted"/>
<feature type="transmembrane region" description="Helical" evidence="1">
    <location>
        <begin position="6"/>
        <end position="27"/>
    </location>
</feature>
<accession>U2RV39</accession>
<keyword evidence="1" id="KW-1133">Transmembrane helix</keyword>
<evidence type="ECO:0000313" key="2">
    <source>
        <dbReference type="EMBL" id="ERK54492.1"/>
    </source>
</evidence>
<name>U2RV39_LEPWF</name>
<keyword evidence="1" id="KW-0472">Membrane</keyword>
<evidence type="ECO:0000313" key="3">
    <source>
        <dbReference type="Proteomes" id="UP000016626"/>
    </source>
</evidence>
<dbReference type="PATRIC" id="fig|888055.3.peg.42"/>
<dbReference type="Proteomes" id="UP000016626">
    <property type="component" value="Unassembled WGS sequence"/>
</dbReference>
<dbReference type="EMBL" id="AWVM01000003">
    <property type="protein sequence ID" value="ERK54492.1"/>
    <property type="molecule type" value="Genomic_DNA"/>
</dbReference>
<keyword evidence="1" id="KW-0812">Transmembrane</keyword>
<comment type="caution">
    <text evidence="2">The sequence shown here is derived from an EMBL/GenBank/DDBJ whole genome shotgun (WGS) entry which is preliminary data.</text>
</comment>
<reference evidence="2 3" key="1">
    <citation type="submission" date="2013-06" db="EMBL/GenBank/DDBJ databases">
        <authorList>
            <person name="Weinstock G."/>
            <person name="Sodergren E."/>
            <person name="Lobos E.A."/>
            <person name="Fulton L."/>
            <person name="Fulton R."/>
            <person name="Courtney L."/>
            <person name="Fronick C."/>
            <person name="O'Laughlin M."/>
            <person name="Godfrey J."/>
            <person name="Wilson R.M."/>
            <person name="Miner T."/>
            <person name="Farmer C."/>
            <person name="Delehaunty K."/>
            <person name="Cordes M."/>
            <person name="Minx P."/>
            <person name="Tomlinson C."/>
            <person name="Chen J."/>
            <person name="Wollam A."/>
            <person name="Pepin K.H."/>
            <person name="Bhonagiri V."/>
            <person name="Zhang X."/>
            <person name="Warren W."/>
            <person name="Mitreva M."/>
            <person name="Mardis E.R."/>
            <person name="Wilson R.K."/>
        </authorList>
    </citation>
    <scope>NUCLEOTIDE SEQUENCE [LARGE SCALE GENOMIC DNA]</scope>
    <source>
        <strain evidence="2 3">F0279</strain>
    </source>
</reference>
<dbReference type="AlphaFoldDB" id="U2RV39"/>
<organism evidence="2 3">
    <name type="scientific">Leptotrichia wadei (strain F0279)</name>
    <dbReference type="NCBI Taxonomy" id="888055"/>
    <lineage>
        <taxon>Bacteria</taxon>
        <taxon>Fusobacteriati</taxon>
        <taxon>Fusobacteriota</taxon>
        <taxon>Fusobacteriia</taxon>
        <taxon>Fusobacteriales</taxon>
        <taxon>Leptotrichiaceae</taxon>
        <taxon>Leptotrichia</taxon>
    </lineage>
</organism>
<evidence type="ECO:0000256" key="1">
    <source>
        <dbReference type="SAM" id="Phobius"/>
    </source>
</evidence>
<protein>
    <submittedName>
        <fullName evidence="2">Uncharacterized protein</fullName>
    </submittedName>
</protein>
<sequence length="40" mass="4312">MLSLLNSARTLATLVVGGLGGMIRVLFVTSGRYTGKYYEC</sequence>